<evidence type="ECO:0000259" key="1">
    <source>
        <dbReference type="SMART" id="SM00871"/>
    </source>
</evidence>
<dbReference type="EMBL" id="FOGG01000004">
    <property type="protein sequence ID" value="SER10299.1"/>
    <property type="molecule type" value="Genomic_DNA"/>
</dbReference>
<dbReference type="SUPFAM" id="SSF55136">
    <property type="entry name" value="Probable bacterial effector-binding domain"/>
    <property type="match status" value="1"/>
</dbReference>
<sequence>MNNLKIIGISVETTNQNNQAAIDLGQLWGRFYSEEIFHKIPNKESEEVYAVYTDYESDFTGRYTTIIGQRVSTLADIPDGLTGKEINNNKLTKYTAKGEMPGAVIATWKEIWENDQTLNRAYEADFEVYGPKSQNGLHSEVDIYIGLK</sequence>
<keyword evidence="3" id="KW-1185">Reference proteome</keyword>
<dbReference type="Gene3D" id="3.20.80.10">
    <property type="entry name" value="Regulatory factor, effector binding domain"/>
    <property type="match status" value="1"/>
</dbReference>
<dbReference type="PANTHER" id="PTHR36444">
    <property type="entry name" value="TRANSCRIPTIONAL REGULATOR PROTEIN YOBU-RELATED"/>
    <property type="match status" value="1"/>
</dbReference>
<proteinExistence type="predicted"/>
<dbReference type="RefSeq" id="WP_090881918.1">
    <property type="nucleotide sequence ID" value="NZ_FOGG01000004.1"/>
</dbReference>
<accession>A0A1H9LGC6</accession>
<dbReference type="SMART" id="SM00871">
    <property type="entry name" value="AraC_E_bind"/>
    <property type="match status" value="1"/>
</dbReference>
<dbReference type="STRING" id="390241.SAMN04488023_104130"/>
<dbReference type="AlphaFoldDB" id="A0A1H9LGC6"/>
<dbReference type="InterPro" id="IPR011256">
    <property type="entry name" value="Reg_factor_effector_dom_sf"/>
</dbReference>
<dbReference type="InterPro" id="IPR029441">
    <property type="entry name" value="Cass2"/>
</dbReference>
<dbReference type="Proteomes" id="UP000199572">
    <property type="component" value="Unassembled WGS sequence"/>
</dbReference>
<evidence type="ECO:0000313" key="3">
    <source>
        <dbReference type="Proteomes" id="UP000199572"/>
    </source>
</evidence>
<protein>
    <submittedName>
        <fullName evidence="2">Predicted transcriptional regulator YdeE, contains AraC-type DNA-binding domain</fullName>
    </submittedName>
</protein>
<organism evidence="2 3">
    <name type="scientific">Pedobacter rhizosphaerae</name>
    <dbReference type="NCBI Taxonomy" id="390241"/>
    <lineage>
        <taxon>Bacteria</taxon>
        <taxon>Pseudomonadati</taxon>
        <taxon>Bacteroidota</taxon>
        <taxon>Sphingobacteriia</taxon>
        <taxon>Sphingobacteriales</taxon>
        <taxon>Sphingobacteriaceae</taxon>
        <taxon>Pedobacter</taxon>
    </lineage>
</organism>
<dbReference type="GO" id="GO:0003677">
    <property type="term" value="F:DNA binding"/>
    <property type="evidence" value="ECO:0007669"/>
    <property type="project" value="UniProtKB-KW"/>
</dbReference>
<keyword evidence="2" id="KW-0238">DNA-binding</keyword>
<dbReference type="Pfam" id="PF14526">
    <property type="entry name" value="Cass2"/>
    <property type="match status" value="1"/>
</dbReference>
<reference evidence="2 3" key="1">
    <citation type="submission" date="2016-10" db="EMBL/GenBank/DDBJ databases">
        <authorList>
            <person name="de Groot N.N."/>
        </authorList>
    </citation>
    <scope>NUCLEOTIDE SEQUENCE [LARGE SCALE GENOMIC DNA]</scope>
    <source>
        <strain evidence="2 3">DSM 18610</strain>
    </source>
</reference>
<feature type="domain" description="AraC effector-binding" evidence="1">
    <location>
        <begin position="1"/>
        <end position="148"/>
    </location>
</feature>
<dbReference type="InterPro" id="IPR053182">
    <property type="entry name" value="YobU-like_regulator"/>
</dbReference>
<dbReference type="PANTHER" id="PTHR36444:SF2">
    <property type="entry name" value="TRANSCRIPTIONAL REGULATOR PROTEIN YOBU-RELATED"/>
    <property type="match status" value="1"/>
</dbReference>
<name>A0A1H9LGC6_9SPHI</name>
<gene>
    <name evidence="2" type="ORF">SAMN04488023_104130</name>
</gene>
<dbReference type="InterPro" id="IPR010499">
    <property type="entry name" value="AraC_E-bd"/>
</dbReference>
<dbReference type="OrthoDB" id="9801008at2"/>
<evidence type="ECO:0000313" key="2">
    <source>
        <dbReference type="EMBL" id="SER10299.1"/>
    </source>
</evidence>